<feature type="coiled-coil region" evidence="3">
    <location>
        <begin position="167"/>
        <end position="194"/>
    </location>
</feature>
<dbReference type="Gene3D" id="1.20.120.790">
    <property type="entry name" value="Heat shock protein 90, C-terminal domain"/>
    <property type="match status" value="1"/>
</dbReference>
<evidence type="ECO:0000313" key="5">
    <source>
        <dbReference type="EMBL" id="EKX36233.1"/>
    </source>
</evidence>
<feature type="compositionally biased region" description="Basic and acidic residues" evidence="4">
    <location>
        <begin position="105"/>
        <end position="114"/>
    </location>
</feature>
<evidence type="ECO:0000313" key="7">
    <source>
        <dbReference type="Proteomes" id="UP000011087"/>
    </source>
</evidence>
<dbReference type="OrthoDB" id="1744115at2759"/>
<dbReference type="GO" id="GO:0051082">
    <property type="term" value="F:unfolded protein binding"/>
    <property type="evidence" value="ECO:0007669"/>
    <property type="project" value="InterPro"/>
</dbReference>
<evidence type="ECO:0000256" key="4">
    <source>
        <dbReference type="SAM" id="MobiDB-lite"/>
    </source>
</evidence>
<dbReference type="InterPro" id="IPR001404">
    <property type="entry name" value="Hsp90_fam"/>
</dbReference>
<evidence type="ECO:0000256" key="3">
    <source>
        <dbReference type="SAM" id="Coils"/>
    </source>
</evidence>
<dbReference type="HOGENOM" id="CLU_684154_0_0_1"/>
<gene>
    <name evidence="5" type="ORF">GUITHDRAFT_145916</name>
</gene>
<dbReference type="AlphaFoldDB" id="L1IIZ4"/>
<dbReference type="Pfam" id="PF00183">
    <property type="entry name" value="HSP90"/>
    <property type="match status" value="1"/>
</dbReference>
<proteinExistence type="inferred from homology"/>
<dbReference type="STRING" id="905079.L1IIZ4"/>
<reference evidence="5 7" key="1">
    <citation type="journal article" date="2012" name="Nature">
        <title>Algal genomes reveal evolutionary mosaicism and the fate of nucleomorphs.</title>
        <authorList>
            <consortium name="DOE Joint Genome Institute"/>
            <person name="Curtis B.A."/>
            <person name="Tanifuji G."/>
            <person name="Burki F."/>
            <person name="Gruber A."/>
            <person name="Irimia M."/>
            <person name="Maruyama S."/>
            <person name="Arias M.C."/>
            <person name="Ball S.G."/>
            <person name="Gile G.H."/>
            <person name="Hirakawa Y."/>
            <person name="Hopkins J.F."/>
            <person name="Kuo A."/>
            <person name="Rensing S.A."/>
            <person name="Schmutz J."/>
            <person name="Symeonidi A."/>
            <person name="Elias M."/>
            <person name="Eveleigh R.J."/>
            <person name="Herman E.K."/>
            <person name="Klute M.J."/>
            <person name="Nakayama T."/>
            <person name="Obornik M."/>
            <person name="Reyes-Prieto A."/>
            <person name="Armbrust E.V."/>
            <person name="Aves S.J."/>
            <person name="Beiko R.G."/>
            <person name="Coutinho P."/>
            <person name="Dacks J.B."/>
            <person name="Durnford D.G."/>
            <person name="Fast N.M."/>
            <person name="Green B.R."/>
            <person name="Grisdale C.J."/>
            <person name="Hempel F."/>
            <person name="Henrissat B."/>
            <person name="Hoppner M.P."/>
            <person name="Ishida K."/>
            <person name="Kim E."/>
            <person name="Koreny L."/>
            <person name="Kroth P.G."/>
            <person name="Liu Y."/>
            <person name="Malik S.B."/>
            <person name="Maier U.G."/>
            <person name="McRose D."/>
            <person name="Mock T."/>
            <person name="Neilson J.A."/>
            <person name="Onodera N.T."/>
            <person name="Poole A.M."/>
            <person name="Pritham E.J."/>
            <person name="Richards T.A."/>
            <person name="Rocap G."/>
            <person name="Roy S.W."/>
            <person name="Sarai C."/>
            <person name="Schaack S."/>
            <person name="Shirato S."/>
            <person name="Slamovits C.H."/>
            <person name="Spencer D.F."/>
            <person name="Suzuki S."/>
            <person name="Worden A.Z."/>
            <person name="Zauner S."/>
            <person name="Barry K."/>
            <person name="Bell C."/>
            <person name="Bharti A.K."/>
            <person name="Crow J.A."/>
            <person name="Grimwood J."/>
            <person name="Kramer R."/>
            <person name="Lindquist E."/>
            <person name="Lucas S."/>
            <person name="Salamov A."/>
            <person name="McFadden G.I."/>
            <person name="Lane C.E."/>
            <person name="Keeling P.J."/>
            <person name="Gray M.W."/>
            <person name="Grigoriev I.V."/>
            <person name="Archibald J.M."/>
        </authorList>
    </citation>
    <scope>NUCLEOTIDE SEQUENCE</scope>
    <source>
        <strain evidence="5 7">CCMP2712</strain>
    </source>
</reference>
<evidence type="ECO:0000256" key="1">
    <source>
        <dbReference type="ARBA" id="ARBA00008239"/>
    </source>
</evidence>
<feature type="region of interest" description="Disordered" evidence="4">
    <location>
        <begin position="92"/>
        <end position="120"/>
    </location>
</feature>
<dbReference type="eggNOG" id="KOG0019">
    <property type="taxonomic scope" value="Eukaryota"/>
</dbReference>
<dbReference type="InterPro" id="IPR037196">
    <property type="entry name" value="HSP90_C"/>
</dbReference>
<dbReference type="RefSeq" id="XP_005823213.1">
    <property type="nucleotide sequence ID" value="XM_005823156.1"/>
</dbReference>
<accession>L1IIZ4</accession>
<feature type="compositionally biased region" description="Acidic residues" evidence="4">
    <location>
        <begin position="10"/>
        <end position="47"/>
    </location>
</feature>
<keyword evidence="7" id="KW-1185">Reference proteome</keyword>
<feature type="region of interest" description="Disordered" evidence="4">
    <location>
        <begin position="1"/>
        <end position="48"/>
    </location>
</feature>
<reference evidence="7" key="2">
    <citation type="submission" date="2012-11" db="EMBL/GenBank/DDBJ databases">
        <authorList>
            <person name="Kuo A."/>
            <person name="Curtis B.A."/>
            <person name="Tanifuji G."/>
            <person name="Burki F."/>
            <person name="Gruber A."/>
            <person name="Irimia M."/>
            <person name="Maruyama S."/>
            <person name="Arias M.C."/>
            <person name="Ball S.G."/>
            <person name="Gile G.H."/>
            <person name="Hirakawa Y."/>
            <person name="Hopkins J.F."/>
            <person name="Rensing S.A."/>
            <person name="Schmutz J."/>
            <person name="Symeonidi A."/>
            <person name="Elias M."/>
            <person name="Eveleigh R.J."/>
            <person name="Herman E.K."/>
            <person name="Klute M.J."/>
            <person name="Nakayama T."/>
            <person name="Obornik M."/>
            <person name="Reyes-Prieto A."/>
            <person name="Armbrust E.V."/>
            <person name="Aves S.J."/>
            <person name="Beiko R.G."/>
            <person name="Coutinho P."/>
            <person name="Dacks J.B."/>
            <person name="Durnford D.G."/>
            <person name="Fast N.M."/>
            <person name="Green B.R."/>
            <person name="Grisdale C."/>
            <person name="Hempe F."/>
            <person name="Henrissat B."/>
            <person name="Hoppner M.P."/>
            <person name="Ishida K.-I."/>
            <person name="Kim E."/>
            <person name="Koreny L."/>
            <person name="Kroth P.G."/>
            <person name="Liu Y."/>
            <person name="Malik S.-B."/>
            <person name="Maier U.G."/>
            <person name="McRose D."/>
            <person name="Mock T."/>
            <person name="Neilson J.A."/>
            <person name="Onodera N.T."/>
            <person name="Poole A.M."/>
            <person name="Pritham E.J."/>
            <person name="Richards T.A."/>
            <person name="Rocap G."/>
            <person name="Roy S.W."/>
            <person name="Sarai C."/>
            <person name="Schaack S."/>
            <person name="Shirato S."/>
            <person name="Slamovits C.H."/>
            <person name="Spencer D.F."/>
            <person name="Suzuki S."/>
            <person name="Worden A.Z."/>
            <person name="Zauner S."/>
            <person name="Barry K."/>
            <person name="Bell C."/>
            <person name="Bharti A.K."/>
            <person name="Crow J.A."/>
            <person name="Grimwood J."/>
            <person name="Kramer R."/>
            <person name="Lindquist E."/>
            <person name="Lucas S."/>
            <person name="Salamov A."/>
            <person name="McFadden G.I."/>
            <person name="Lane C.E."/>
            <person name="Keeling P.J."/>
            <person name="Gray M.W."/>
            <person name="Grigoriev I.V."/>
            <person name="Archibald J.M."/>
        </authorList>
    </citation>
    <scope>NUCLEOTIDE SEQUENCE</scope>
    <source>
        <strain evidence="7">CCMP2712</strain>
    </source>
</reference>
<dbReference type="PANTHER" id="PTHR11528">
    <property type="entry name" value="HEAT SHOCK PROTEIN 90 FAMILY MEMBER"/>
    <property type="match status" value="1"/>
</dbReference>
<dbReference type="PaxDb" id="55529-EKX36233"/>
<keyword evidence="3" id="KW-0175">Coiled coil</keyword>
<evidence type="ECO:0000256" key="2">
    <source>
        <dbReference type="ARBA" id="ARBA00023186"/>
    </source>
</evidence>
<reference evidence="6" key="3">
    <citation type="submission" date="2016-03" db="UniProtKB">
        <authorList>
            <consortium name="EnsemblProtists"/>
        </authorList>
    </citation>
    <scope>IDENTIFICATION</scope>
</reference>
<dbReference type="GO" id="GO:0016887">
    <property type="term" value="F:ATP hydrolysis activity"/>
    <property type="evidence" value="ECO:0007669"/>
    <property type="project" value="InterPro"/>
</dbReference>
<dbReference type="GO" id="GO:0005524">
    <property type="term" value="F:ATP binding"/>
    <property type="evidence" value="ECO:0007669"/>
    <property type="project" value="InterPro"/>
</dbReference>
<dbReference type="GeneID" id="17292970"/>
<dbReference type="EnsemblProtists" id="EKX36233">
    <property type="protein sequence ID" value="EKX36233"/>
    <property type="gene ID" value="GUITHDRAFT_145916"/>
</dbReference>
<name>L1IIZ4_GUITC</name>
<dbReference type="GO" id="GO:0140662">
    <property type="term" value="F:ATP-dependent protein folding chaperone"/>
    <property type="evidence" value="ECO:0007669"/>
    <property type="project" value="InterPro"/>
</dbReference>
<sequence length="403" mass="45982">MQQATKCGDLDDLDEWDEESLPEDERTDDLYDRDEWDEEWSEDDDDEARQSLRMLKRLKGHEKSSTDYTKSLITPLKGNRFLDGVPDCMNRSAKVGKKRGSPIASEKECHERSKGSAKKQKLIMADYSSRHSDTASSSMTGSVNDAAPSIDRIIMSAEHARRDAWNQREAESVAREAKSKAREAESVARLAEVDARTTRLIVSQILRITRELRDHTLPSDVRYILESELKQQKLKWHARQADTSNKRQETTITEQEDGEDLANLDNDPWFVQVHPIYEYAVQHMDEYEDHKLMNAAKEDLKFGDKEEKKEKKRREKAKENLKDLIEWYKKLLGDKVEKLVISNRLTTSPMAVVTGTYGYTANMERLMKAQALNDPSSDTAGEAGDDDSGDSCFALSNSPSLPQ</sequence>
<dbReference type="EMBL" id="JH993077">
    <property type="protein sequence ID" value="EKX36233.1"/>
    <property type="molecule type" value="Genomic_DNA"/>
</dbReference>
<dbReference type="KEGG" id="gtt:GUITHDRAFT_145916"/>
<keyword evidence="2" id="KW-0143">Chaperone</keyword>
<feature type="compositionally biased region" description="Polar residues" evidence="4">
    <location>
        <begin position="394"/>
        <end position="403"/>
    </location>
</feature>
<feature type="region of interest" description="Disordered" evidence="4">
    <location>
        <begin position="370"/>
        <end position="403"/>
    </location>
</feature>
<dbReference type="SUPFAM" id="SSF110942">
    <property type="entry name" value="HSP90 C-terminal domain"/>
    <property type="match status" value="1"/>
</dbReference>
<protein>
    <submittedName>
        <fullName evidence="5 6">Uncharacterized protein</fullName>
    </submittedName>
</protein>
<dbReference type="Proteomes" id="UP000011087">
    <property type="component" value="Unassembled WGS sequence"/>
</dbReference>
<organism evidence="5">
    <name type="scientific">Guillardia theta (strain CCMP2712)</name>
    <name type="common">Cryptophyte</name>
    <dbReference type="NCBI Taxonomy" id="905079"/>
    <lineage>
        <taxon>Eukaryota</taxon>
        <taxon>Cryptophyceae</taxon>
        <taxon>Pyrenomonadales</taxon>
        <taxon>Geminigeraceae</taxon>
        <taxon>Guillardia</taxon>
    </lineage>
</organism>
<evidence type="ECO:0000313" key="6">
    <source>
        <dbReference type="EnsemblProtists" id="EKX36233"/>
    </source>
</evidence>
<comment type="similarity">
    <text evidence="1">Belongs to the heat shock protein 90 family.</text>
</comment>